<reference evidence="1 2" key="1">
    <citation type="submission" date="2024-07" db="EMBL/GenBank/DDBJ databases">
        <title>Section-level genome sequencing and comparative genomics of Aspergillus sections Usti and Cavernicolus.</title>
        <authorList>
            <consortium name="Lawrence Berkeley National Laboratory"/>
            <person name="Nybo J.L."/>
            <person name="Vesth T.C."/>
            <person name="Theobald S."/>
            <person name="Frisvad J.C."/>
            <person name="Larsen T.O."/>
            <person name="Kjaerboelling I."/>
            <person name="Rothschild-Mancinelli K."/>
            <person name="Lyhne E.K."/>
            <person name="Kogle M.E."/>
            <person name="Barry K."/>
            <person name="Clum A."/>
            <person name="Na H."/>
            <person name="Ledsgaard L."/>
            <person name="Lin J."/>
            <person name="Lipzen A."/>
            <person name="Kuo A."/>
            <person name="Riley R."/>
            <person name="Mondo S."/>
            <person name="LaButti K."/>
            <person name="Haridas S."/>
            <person name="Pangalinan J."/>
            <person name="Salamov A.A."/>
            <person name="Simmons B.A."/>
            <person name="Magnuson J.K."/>
            <person name="Chen J."/>
            <person name="Drula E."/>
            <person name="Henrissat B."/>
            <person name="Wiebenga A."/>
            <person name="Lubbers R.J."/>
            <person name="Gomes A.C."/>
            <person name="Makela M.R."/>
            <person name="Stajich J."/>
            <person name="Grigoriev I.V."/>
            <person name="Mortensen U.H."/>
            <person name="De vries R.P."/>
            <person name="Baker S.E."/>
            <person name="Andersen M.R."/>
        </authorList>
    </citation>
    <scope>NUCLEOTIDE SEQUENCE [LARGE SCALE GENOMIC DNA]</scope>
    <source>
        <strain evidence="1 2">CBS 600.67</strain>
    </source>
</reference>
<accession>A0ABR4IAS8</accession>
<name>A0ABR4IAS8_9EURO</name>
<evidence type="ECO:0000313" key="2">
    <source>
        <dbReference type="Proteomes" id="UP001610335"/>
    </source>
</evidence>
<protein>
    <submittedName>
        <fullName evidence="1">Uncharacterized protein</fullName>
    </submittedName>
</protein>
<evidence type="ECO:0000313" key="1">
    <source>
        <dbReference type="EMBL" id="KAL2824855.1"/>
    </source>
</evidence>
<dbReference type="EMBL" id="JBFXLS010000040">
    <property type="protein sequence ID" value="KAL2824855.1"/>
    <property type="molecule type" value="Genomic_DNA"/>
</dbReference>
<comment type="caution">
    <text evidence="1">The sequence shown here is derived from an EMBL/GenBank/DDBJ whole genome shotgun (WGS) entry which is preliminary data.</text>
</comment>
<organism evidence="1 2">
    <name type="scientific">Aspergillus cavernicola</name>
    <dbReference type="NCBI Taxonomy" id="176166"/>
    <lineage>
        <taxon>Eukaryota</taxon>
        <taxon>Fungi</taxon>
        <taxon>Dikarya</taxon>
        <taxon>Ascomycota</taxon>
        <taxon>Pezizomycotina</taxon>
        <taxon>Eurotiomycetes</taxon>
        <taxon>Eurotiomycetidae</taxon>
        <taxon>Eurotiales</taxon>
        <taxon>Aspergillaceae</taxon>
        <taxon>Aspergillus</taxon>
        <taxon>Aspergillus subgen. Nidulantes</taxon>
    </lineage>
</organism>
<dbReference type="Proteomes" id="UP001610335">
    <property type="component" value="Unassembled WGS sequence"/>
</dbReference>
<gene>
    <name evidence="1" type="ORF">BDW59DRAFT_146800</name>
</gene>
<keyword evidence="2" id="KW-1185">Reference proteome</keyword>
<sequence length="77" mass="8432">MPFGTFQLTGDAVPQYAPPYPISDCEFSDSTILQVNYRPVQKKRPIPPSSSFTTEARALNLRVIPAPVPGSHRLCAS</sequence>
<proteinExistence type="predicted"/>